<name>A0A4Y6Q2Y1_PERCE</name>
<dbReference type="OrthoDB" id="9813321at2"/>
<feature type="domain" description="Putative regulatory protein FmdB zinc ribbon" evidence="2">
    <location>
        <begin position="1"/>
        <end position="42"/>
    </location>
</feature>
<accession>A0A4Y6Q2Y1</accession>
<dbReference type="RefSeq" id="WP_141200809.1">
    <property type="nucleotide sequence ID" value="NZ_CP041186.1"/>
</dbReference>
<evidence type="ECO:0000256" key="1">
    <source>
        <dbReference type="SAM" id="MobiDB-lite"/>
    </source>
</evidence>
<dbReference type="AlphaFoldDB" id="A0A4Y6Q2Y1"/>
<protein>
    <submittedName>
        <fullName evidence="3">Zinc ribbon domain-containing protein</fullName>
    </submittedName>
</protein>
<gene>
    <name evidence="3" type="ORF">FIV42_27545</name>
</gene>
<organism evidence="3 4">
    <name type="scientific">Persicimonas caeni</name>
    <dbReference type="NCBI Taxonomy" id="2292766"/>
    <lineage>
        <taxon>Bacteria</taxon>
        <taxon>Deltaproteobacteria</taxon>
        <taxon>Bradymonadales</taxon>
        <taxon>Bradymonadaceae</taxon>
        <taxon>Persicimonas</taxon>
    </lineage>
</organism>
<dbReference type="EMBL" id="CP041186">
    <property type="protein sequence ID" value="QDG54365.1"/>
    <property type="molecule type" value="Genomic_DNA"/>
</dbReference>
<proteinExistence type="predicted"/>
<dbReference type="Proteomes" id="UP000315995">
    <property type="component" value="Chromosome"/>
</dbReference>
<feature type="compositionally biased region" description="Low complexity" evidence="1">
    <location>
        <begin position="86"/>
        <end position="95"/>
    </location>
</feature>
<dbReference type="NCBIfam" id="TIGR02605">
    <property type="entry name" value="CxxC_CxxC_SSSS"/>
    <property type="match status" value="1"/>
</dbReference>
<evidence type="ECO:0000313" key="4">
    <source>
        <dbReference type="Proteomes" id="UP000315995"/>
    </source>
</evidence>
<dbReference type="Pfam" id="PF09723">
    <property type="entry name" value="Zn_ribbon_8"/>
    <property type="match status" value="1"/>
</dbReference>
<dbReference type="InterPro" id="IPR013429">
    <property type="entry name" value="Regulatory_FmdB_Zinc_ribbon"/>
</dbReference>
<dbReference type="SMART" id="SM00834">
    <property type="entry name" value="CxxC_CXXC_SSSS"/>
    <property type="match status" value="1"/>
</dbReference>
<feature type="compositionally biased region" description="Low complexity" evidence="1">
    <location>
        <begin position="59"/>
        <end position="79"/>
    </location>
</feature>
<dbReference type="PANTHER" id="PTHR34404">
    <property type="entry name" value="REGULATORY PROTEIN, FMDB FAMILY"/>
    <property type="match status" value="1"/>
</dbReference>
<feature type="region of interest" description="Disordered" evidence="1">
    <location>
        <begin position="59"/>
        <end position="95"/>
    </location>
</feature>
<reference evidence="3 4" key="1">
    <citation type="submission" date="2019-06" db="EMBL/GenBank/DDBJ databases">
        <title>Persicimonas caeni gen. nov., sp. nov., a predatory bacterium isolated from solar saltern.</title>
        <authorList>
            <person name="Wang S."/>
        </authorList>
    </citation>
    <scope>NUCLEOTIDE SEQUENCE [LARGE SCALE GENOMIC DNA]</scope>
    <source>
        <strain evidence="3 4">YN101</strain>
    </source>
</reference>
<keyword evidence="4" id="KW-1185">Reference proteome</keyword>
<accession>A0A5B8YGU9</accession>
<sequence>MPIYKYECKSCGHIFEDLRGFNDPNPDACPECGEAQIERLISGGNFHLKGSGWYVTDYGGSSTGNSSSDSSSSSSDDSAGSGGSAEGSSDGTEAA</sequence>
<evidence type="ECO:0000259" key="2">
    <source>
        <dbReference type="SMART" id="SM00834"/>
    </source>
</evidence>
<dbReference type="PANTHER" id="PTHR34404:SF2">
    <property type="entry name" value="CONSERVED SERINE RICH PROTEIN"/>
    <property type="match status" value="1"/>
</dbReference>
<evidence type="ECO:0000313" key="3">
    <source>
        <dbReference type="EMBL" id="QDG54365.1"/>
    </source>
</evidence>